<evidence type="ECO:0000313" key="3">
    <source>
        <dbReference type="Proteomes" id="UP000762676"/>
    </source>
</evidence>
<keyword evidence="3" id="KW-1185">Reference proteome</keyword>
<feature type="region of interest" description="Disordered" evidence="1">
    <location>
        <begin position="46"/>
        <end position="71"/>
    </location>
</feature>
<accession>A0AAV4H8Z4</accession>
<feature type="compositionally biased region" description="Acidic residues" evidence="1">
    <location>
        <begin position="54"/>
        <end position="68"/>
    </location>
</feature>
<reference evidence="2 3" key="1">
    <citation type="journal article" date="2021" name="Elife">
        <title>Chloroplast acquisition without the gene transfer in kleptoplastic sea slugs, Plakobranchus ocellatus.</title>
        <authorList>
            <person name="Maeda T."/>
            <person name="Takahashi S."/>
            <person name="Yoshida T."/>
            <person name="Shimamura S."/>
            <person name="Takaki Y."/>
            <person name="Nagai Y."/>
            <person name="Toyoda A."/>
            <person name="Suzuki Y."/>
            <person name="Arimoto A."/>
            <person name="Ishii H."/>
            <person name="Satoh N."/>
            <person name="Nishiyama T."/>
            <person name="Hasebe M."/>
            <person name="Maruyama T."/>
            <person name="Minagawa J."/>
            <person name="Obokata J."/>
            <person name="Shigenobu S."/>
        </authorList>
    </citation>
    <scope>NUCLEOTIDE SEQUENCE [LARGE SCALE GENOMIC DNA]</scope>
</reference>
<organism evidence="2 3">
    <name type="scientific">Elysia marginata</name>
    <dbReference type="NCBI Taxonomy" id="1093978"/>
    <lineage>
        <taxon>Eukaryota</taxon>
        <taxon>Metazoa</taxon>
        <taxon>Spiralia</taxon>
        <taxon>Lophotrochozoa</taxon>
        <taxon>Mollusca</taxon>
        <taxon>Gastropoda</taxon>
        <taxon>Heterobranchia</taxon>
        <taxon>Euthyneura</taxon>
        <taxon>Panpulmonata</taxon>
        <taxon>Sacoglossa</taxon>
        <taxon>Placobranchoidea</taxon>
        <taxon>Plakobranchidae</taxon>
        <taxon>Elysia</taxon>
    </lineage>
</organism>
<dbReference type="EMBL" id="BMAT01005506">
    <property type="protein sequence ID" value="GFR94582.1"/>
    <property type="molecule type" value="Genomic_DNA"/>
</dbReference>
<evidence type="ECO:0000313" key="2">
    <source>
        <dbReference type="EMBL" id="GFR94582.1"/>
    </source>
</evidence>
<dbReference type="AlphaFoldDB" id="A0AAV4H8Z4"/>
<proteinExistence type="predicted"/>
<name>A0AAV4H8Z4_9GAST</name>
<sequence>MKSIYIALSSIGPRGIQCKTHKKYSRYFYRLQDKISYMYSTGVSRRDEISDNNNGDDDDDDDDEDDIQEYPPMRALGPSMILEFSIRTTLRGLRHWI</sequence>
<protein>
    <submittedName>
        <fullName evidence="2">Uncharacterized protein</fullName>
    </submittedName>
</protein>
<comment type="caution">
    <text evidence="2">The sequence shown here is derived from an EMBL/GenBank/DDBJ whole genome shotgun (WGS) entry which is preliminary data.</text>
</comment>
<evidence type="ECO:0000256" key="1">
    <source>
        <dbReference type="SAM" id="MobiDB-lite"/>
    </source>
</evidence>
<dbReference type="Proteomes" id="UP000762676">
    <property type="component" value="Unassembled WGS sequence"/>
</dbReference>
<gene>
    <name evidence="2" type="ORF">ElyMa_002672000</name>
</gene>